<name>A0A9J6NZF8_9CLOT</name>
<reference evidence="3" key="2">
    <citation type="submission" date="2021-04" db="EMBL/GenBank/DDBJ databases">
        <authorList>
            <person name="Dong X."/>
        </authorList>
    </citation>
    <scope>NUCLEOTIDE SEQUENCE</scope>
    <source>
        <strain evidence="3">ZWT</strain>
    </source>
</reference>
<dbReference type="AlphaFoldDB" id="A0A9J6NZF8"/>
<dbReference type="GO" id="GO:0005840">
    <property type="term" value="C:ribosome"/>
    <property type="evidence" value="ECO:0007669"/>
    <property type="project" value="UniProtKB-KW"/>
</dbReference>
<evidence type="ECO:0000313" key="3">
    <source>
        <dbReference type="EMBL" id="MCM1989667.1"/>
    </source>
</evidence>
<accession>A0A9J6NZF8</accession>
<reference evidence="3" key="1">
    <citation type="journal article" date="2021" name="mSystems">
        <title>Bacteria and Archaea Synergistically Convert Glycine Betaine to Biogenic Methane in the Formosa Cold Seep of the South China Sea.</title>
        <authorList>
            <person name="Li L."/>
            <person name="Zhang W."/>
            <person name="Zhang S."/>
            <person name="Song L."/>
            <person name="Sun Q."/>
            <person name="Zhang H."/>
            <person name="Xiang H."/>
            <person name="Dong X."/>
        </authorList>
    </citation>
    <scope>NUCLEOTIDE SEQUENCE</scope>
    <source>
        <strain evidence="3">ZWT</strain>
    </source>
</reference>
<evidence type="ECO:0000313" key="4">
    <source>
        <dbReference type="Proteomes" id="UP001056429"/>
    </source>
</evidence>
<protein>
    <submittedName>
        <fullName evidence="3">KOW domain-containing RNA-binding protein</fullName>
    </submittedName>
</protein>
<dbReference type="SUPFAM" id="SSF50104">
    <property type="entry name" value="Translation proteins SH3-like domain"/>
    <property type="match status" value="1"/>
</dbReference>
<dbReference type="RefSeq" id="WP_250858694.1">
    <property type="nucleotide sequence ID" value="NZ_JAGSOJ010000002.1"/>
</dbReference>
<comment type="caution">
    <text evidence="3">The sequence shown here is derived from an EMBL/GenBank/DDBJ whole genome shotgun (WGS) entry which is preliminary data.</text>
</comment>
<keyword evidence="4" id="KW-1185">Reference proteome</keyword>
<dbReference type="CDD" id="cd06088">
    <property type="entry name" value="KOW_RPL14"/>
    <property type="match status" value="1"/>
</dbReference>
<dbReference type="EMBL" id="JAGSOJ010000002">
    <property type="protein sequence ID" value="MCM1989667.1"/>
    <property type="molecule type" value="Genomic_DNA"/>
</dbReference>
<dbReference type="InterPro" id="IPR014722">
    <property type="entry name" value="Rib_uL2_dom2"/>
</dbReference>
<gene>
    <name evidence="3" type="ORF">KDK92_07945</name>
</gene>
<evidence type="ECO:0000256" key="2">
    <source>
        <dbReference type="ARBA" id="ARBA00023274"/>
    </source>
</evidence>
<dbReference type="GO" id="GO:1990904">
    <property type="term" value="C:ribonucleoprotein complex"/>
    <property type="evidence" value="ECO:0007669"/>
    <property type="project" value="UniProtKB-KW"/>
</dbReference>
<proteinExistence type="predicted"/>
<dbReference type="InterPro" id="IPR041985">
    <property type="entry name" value="Ribosomal_eL14_KOW"/>
</dbReference>
<dbReference type="Gene3D" id="2.30.30.30">
    <property type="match status" value="1"/>
</dbReference>
<keyword evidence="2" id="KW-0687">Ribonucleoprotein</keyword>
<dbReference type="Proteomes" id="UP001056429">
    <property type="component" value="Unassembled WGS sequence"/>
</dbReference>
<sequence length="93" mass="10971">MERKNLIGKIVYSKAGRDKDKYFMILDVLNEEFVYLVDGHLRRLERPKKKKIKHLIFTDKICDEVKDIILKGKRLNDATVRKAISQKIANKEV</sequence>
<keyword evidence="1" id="KW-0689">Ribosomal protein</keyword>
<organism evidence="3 4">
    <name type="scientific">Oceanirhabdus seepicola</name>
    <dbReference type="NCBI Taxonomy" id="2828781"/>
    <lineage>
        <taxon>Bacteria</taxon>
        <taxon>Bacillati</taxon>
        <taxon>Bacillota</taxon>
        <taxon>Clostridia</taxon>
        <taxon>Eubacteriales</taxon>
        <taxon>Clostridiaceae</taxon>
        <taxon>Oceanirhabdus</taxon>
    </lineage>
</organism>
<dbReference type="InterPro" id="IPR008991">
    <property type="entry name" value="Translation_prot_SH3-like_sf"/>
</dbReference>
<evidence type="ECO:0000256" key="1">
    <source>
        <dbReference type="ARBA" id="ARBA00022980"/>
    </source>
</evidence>